<evidence type="ECO:0000256" key="6">
    <source>
        <dbReference type="ARBA" id="ARBA00022837"/>
    </source>
</evidence>
<feature type="region of interest" description="Disordered" evidence="10">
    <location>
        <begin position="1252"/>
        <end position="1284"/>
    </location>
</feature>
<keyword evidence="4 11" id="KW-0812">Transmembrane</keyword>
<proteinExistence type="predicted"/>
<feature type="domain" description="B30.2/SPRY" evidence="12">
    <location>
        <begin position="442"/>
        <end position="652"/>
    </location>
</feature>
<keyword evidence="15" id="KW-1185">Reference proteome</keyword>
<evidence type="ECO:0000313" key="14">
    <source>
        <dbReference type="EMBL" id="CAK0796680.1"/>
    </source>
</evidence>
<dbReference type="InterPro" id="IPR013320">
    <property type="entry name" value="ConA-like_dom_sf"/>
</dbReference>
<dbReference type="Gene3D" id="2.60.120.920">
    <property type="match status" value="3"/>
</dbReference>
<dbReference type="Gene3D" id="1.10.287.70">
    <property type="match status" value="1"/>
</dbReference>
<dbReference type="InterPro" id="IPR018247">
    <property type="entry name" value="EF_Hand_1_Ca_BS"/>
</dbReference>
<comment type="subcellular location">
    <subcellularLocation>
        <location evidence="1">Membrane</location>
        <topology evidence="1">Multi-pass membrane protein</topology>
    </subcellularLocation>
</comment>
<evidence type="ECO:0000256" key="2">
    <source>
        <dbReference type="ARBA" id="ARBA00022468"/>
    </source>
</evidence>
<keyword evidence="5" id="KW-0677">Repeat</keyword>
<dbReference type="CDD" id="cd00051">
    <property type="entry name" value="EFh"/>
    <property type="match status" value="1"/>
</dbReference>
<dbReference type="Pfam" id="PF00622">
    <property type="entry name" value="SPRY"/>
    <property type="match status" value="2"/>
</dbReference>
<dbReference type="PROSITE" id="PS50088">
    <property type="entry name" value="ANK_REPEAT"/>
    <property type="match status" value="1"/>
</dbReference>
<evidence type="ECO:0000256" key="9">
    <source>
        <dbReference type="PROSITE-ProRule" id="PRU00023"/>
    </source>
</evidence>
<dbReference type="Pfam" id="PF08016">
    <property type="entry name" value="PKD_channel"/>
    <property type="match status" value="1"/>
</dbReference>
<evidence type="ECO:0000256" key="11">
    <source>
        <dbReference type="SAM" id="Phobius"/>
    </source>
</evidence>
<dbReference type="Pfam" id="PF12796">
    <property type="entry name" value="Ank_2"/>
    <property type="match status" value="1"/>
</dbReference>
<feature type="compositionally biased region" description="Basic and acidic residues" evidence="10">
    <location>
        <begin position="77"/>
        <end position="89"/>
    </location>
</feature>
<reference evidence="14" key="1">
    <citation type="submission" date="2023-10" db="EMBL/GenBank/DDBJ databases">
        <authorList>
            <person name="Chen Y."/>
            <person name="Shah S."/>
            <person name="Dougan E. K."/>
            <person name="Thang M."/>
            <person name="Chan C."/>
        </authorList>
    </citation>
    <scope>NUCLEOTIDE SEQUENCE [LARGE SCALE GENOMIC DNA]</scope>
</reference>
<evidence type="ECO:0000256" key="8">
    <source>
        <dbReference type="ARBA" id="ARBA00023136"/>
    </source>
</evidence>
<feature type="transmembrane region" description="Helical" evidence="11">
    <location>
        <begin position="2527"/>
        <end position="2545"/>
    </location>
</feature>
<keyword evidence="9" id="KW-0040">ANK repeat</keyword>
<evidence type="ECO:0000256" key="7">
    <source>
        <dbReference type="ARBA" id="ARBA00022989"/>
    </source>
</evidence>
<feature type="repeat" description="ANK" evidence="9">
    <location>
        <begin position="2054"/>
        <end position="2076"/>
    </location>
</feature>
<dbReference type="InterPro" id="IPR002048">
    <property type="entry name" value="EF_hand_dom"/>
</dbReference>
<evidence type="ECO:0000259" key="12">
    <source>
        <dbReference type="PROSITE" id="PS50188"/>
    </source>
</evidence>
<evidence type="ECO:0000256" key="3">
    <source>
        <dbReference type="ARBA" id="ARBA00022614"/>
    </source>
</evidence>
<dbReference type="InterPro" id="IPR001870">
    <property type="entry name" value="B30.2/SPRY"/>
</dbReference>
<feature type="compositionally biased region" description="Basic and acidic residues" evidence="10">
    <location>
        <begin position="981"/>
        <end position="996"/>
    </location>
</feature>
<dbReference type="InterPro" id="IPR036770">
    <property type="entry name" value="Ankyrin_rpt-contain_sf"/>
</dbReference>
<feature type="domain" description="EF-hand" evidence="13">
    <location>
        <begin position="344"/>
        <end position="379"/>
    </location>
</feature>
<feature type="transmembrane region" description="Helical" evidence="11">
    <location>
        <begin position="2259"/>
        <end position="2282"/>
    </location>
</feature>
<feature type="region of interest" description="Disordered" evidence="10">
    <location>
        <begin position="421"/>
        <end position="440"/>
    </location>
</feature>
<dbReference type="InterPro" id="IPR003877">
    <property type="entry name" value="SPRY_dom"/>
</dbReference>
<dbReference type="SUPFAM" id="SSF49899">
    <property type="entry name" value="Concanavalin A-like lectins/glucanases"/>
    <property type="match status" value="2"/>
</dbReference>
<feature type="region of interest" description="Disordered" evidence="10">
    <location>
        <begin position="1300"/>
        <end position="1319"/>
    </location>
</feature>
<keyword evidence="3" id="KW-0433">Leucine-rich repeat</keyword>
<evidence type="ECO:0000259" key="13">
    <source>
        <dbReference type="PROSITE" id="PS50222"/>
    </source>
</evidence>
<comment type="caution">
    <text evidence="14">The sequence shown here is derived from an EMBL/GenBank/DDBJ whole genome shotgun (WGS) entry which is preliminary data.</text>
</comment>
<evidence type="ECO:0000256" key="1">
    <source>
        <dbReference type="ARBA" id="ARBA00004141"/>
    </source>
</evidence>
<feature type="domain" description="B30.2/SPRY" evidence="12">
    <location>
        <begin position="673"/>
        <end position="878"/>
    </location>
</feature>
<evidence type="ECO:0000313" key="15">
    <source>
        <dbReference type="Proteomes" id="UP001189429"/>
    </source>
</evidence>
<accession>A0ABN9PXF5</accession>
<dbReference type="Gene3D" id="1.10.238.10">
    <property type="entry name" value="EF-hand"/>
    <property type="match status" value="1"/>
</dbReference>
<dbReference type="CDD" id="cd11709">
    <property type="entry name" value="SPRY"/>
    <property type="match status" value="2"/>
</dbReference>
<keyword evidence="7 11" id="KW-1133">Transmembrane helix</keyword>
<dbReference type="InterPro" id="IPR001611">
    <property type="entry name" value="Leu-rich_rpt"/>
</dbReference>
<keyword evidence="8 11" id="KW-0472">Membrane</keyword>
<dbReference type="InterPro" id="IPR027038">
    <property type="entry name" value="RanGap"/>
</dbReference>
<dbReference type="InterPro" id="IPR043136">
    <property type="entry name" value="B30.2/SPRY_sf"/>
</dbReference>
<evidence type="ECO:0000256" key="5">
    <source>
        <dbReference type="ARBA" id="ARBA00022737"/>
    </source>
</evidence>
<feature type="compositionally biased region" description="Low complexity" evidence="10">
    <location>
        <begin position="997"/>
        <end position="1008"/>
    </location>
</feature>
<dbReference type="Pfam" id="PF13516">
    <property type="entry name" value="LRR_6"/>
    <property type="match status" value="1"/>
</dbReference>
<dbReference type="EMBL" id="CAUYUJ010001592">
    <property type="protein sequence ID" value="CAK0796680.1"/>
    <property type="molecule type" value="Genomic_DNA"/>
</dbReference>
<evidence type="ECO:0000256" key="10">
    <source>
        <dbReference type="SAM" id="MobiDB-lite"/>
    </source>
</evidence>
<feature type="transmembrane region" description="Helical" evidence="11">
    <location>
        <begin position="2582"/>
        <end position="2601"/>
    </location>
</feature>
<feature type="transmembrane region" description="Helical" evidence="11">
    <location>
        <begin position="2684"/>
        <end position="2709"/>
    </location>
</feature>
<keyword evidence="2" id="KW-0343">GTPase activation</keyword>
<dbReference type="Gene3D" id="1.25.40.20">
    <property type="entry name" value="Ankyrin repeat-containing domain"/>
    <property type="match status" value="1"/>
</dbReference>
<dbReference type="InterPro" id="IPR013122">
    <property type="entry name" value="PKD1_2_channel"/>
</dbReference>
<organism evidence="14 15">
    <name type="scientific">Prorocentrum cordatum</name>
    <dbReference type="NCBI Taxonomy" id="2364126"/>
    <lineage>
        <taxon>Eukaryota</taxon>
        <taxon>Sar</taxon>
        <taxon>Alveolata</taxon>
        <taxon>Dinophyceae</taxon>
        <taxon>Prorocentrales</taxon>
        <taxon>Prorocentraceae</taxon>
        <taxon>Prorocentrum</taxon>
    </lineage>
</organism>
<keyword evidence="6" id="KW-0106">Calcium</keyword>
<dbReference type="SMART" id="SM00054">
    <property type="entry name" value="EFh"/>
    <property type="match status" value="2"/>
</dbReference>
<dbReference type="PROSITE" id="PS50222">
    <property type="entry name" value="EF_HAND_2"/>
    <property type="match status" value="2"/>
</dbReference>
<dbReference type="Pfam" id="PF13499">
    <property type="entry name" value="EF-hand_7"/>
    <property type="match status" value="1"/>
</dbReference>
<dbReference type="SUPFAM" id="SSF48403">
    <property type="entry name" value="Ankyrin repeat"/>
    <property type="match status" value="1"/>
</dbReference>
<feature type="region of interest" description="Disordered" evidence="10">
    <location>
        <begin position="959"/>
        <end position="1015"/>
    </location>
</feature>
<name>A0ABN9PXF5_9DINO</name>
<dbReference type="PANTHER" id="PTHR24113:SF12">
    <property type="entry name" value="RAN GTPASE-ACTIVATING PROTEIN 1"/>
    <property type="match status" value="1"/>
</dbReference>
<sequence>MSSLQVSTGTVLEAKTLLNELTALKDEHQVLIPNTKSMNEAVADLIREATPQVDASEVSADGERGLDSEMCQEQEQEQEHLVDKGPGDEPDDRTFADFGDTVQWQVSDLVNDAGRKKLFKDASTFHSMKDFVPQGGQIDDHIVKALKFDVNVYLSSNYAEKKLKQEATDGARKRRLPNAVLLLYVKNGKDGCWAILNMAEAETLRTWMLNGGSPAGSMGIVTARGEWLTKPVDDKELVIKPEVRDPLREGKAPLRAAAPLVFSRFFNWEVDYDEQELLTLVTVLKPIPDEEERKRWLQAVRQARRRDRKDIKQTVLEQAVKIEDPRKLESVRQGMKALRKYLDEKYPGIDAAFKDLDTNGDHFIDRKEFKEAFADSTLDKTQLNRLFDHFDASKDKQLDLREFLQALSLKELSKDRVKQMLGDQSKGQSSGMKTATGFERDDGDGTSIKLLGHKVIATRARRGLGALISTGREDLNPGELQVVCGASAYFIGGRVISCAVGGVATVAPSGITVRQKDRVAVFFEVTVMEAPPGSTCSVGIATAQFAQSEDVQRVGEDAHSWGVGGLGRTPAWLHDRHSDSFGSPAWSPGTVVGVLIDLQNEQRAVLRFFLNGEELQKAEFSNIPLAGDGVVVPVFTVEYGAKLYVNWGNEKLRYRPPSLDSSVLTVSQLANLDIDGKVRKSDLKEGSDKLGKMLLGADLKNQGLICVVQEESGGLYSARLDTKLARRGCVPEPIYLHGMLLTTGRWYYEVEISEAPGDFFKLTAGYADARCYGNFGVGEVPGSWGMDVADAKLAGDGKPACFLHMEWNDCKAKQGDIYGFEADIDNATIAIHYRGIAEVKPKVGLAFVKVPFQGGLRPVIGFGFGNKKIHINLSPPPEHIPTGARPVQEYVNKAQRLLETKPADPLALRTVLADARAPGHARPSTGASDEILRASAGQWCAWLQGPEFPLTGFEPKAIVSDQPKQDTGAGVGTIAEDDADKTEQGELRRPDLRRPLEASSEASGVSGSPREESDKLALAPNAVAPLVTHKGFQAKALQHRPVLTGTRPCFQGRYYYEVKICYNFARSPKDLYSALRTGQDVDDETKAKKGGAGSIGWSTPAFLGDHLLKGVGDDRFSWGYEGGNPGKPGFIKFCGKRFGPKLDHALPKWEERMVVGVACSITDSQAKMYWTLNGELFTTDEPDPVDLSVYSEPGLVPAISMHEGLEIQINLGPNFWYGNESGSSLVTPWAGCQQPFKPVRALKAGEAGTFRATMPQRVRSGSVTSVDGGEDTVRPGPDGEGAATLQPSVHDMDLWKEQAASGTGAGGAAVADSERATGDSAGELRKWVEKHEEALKKGVHLNLSGFLQAETQRDAMAAAIAKLLDILLERKDKIHSIDLSRNPQLGLDRVSQDRVLRAVAELMKDPKIPLTKVVLGQCKLQSDDALNTHSTGLGSVIGALDPTPPDGFRVNELDLSGNELGKAMRHVSDKKKEDEMLVQDLLLSVRTLSLQGNEMSYQDLRGLLPGLTGSAQVRDIRLGDNNLDDTGAVELATELGYNRELRALDLRNTTMSPKGIFALTSCITLSHKLSYLNLSFNNVGTDGASAIANLVSIYPRLTHLDVTSAEIPPEGLREIVATLITAPCQLETLKIGDNKLDNETGEEVARFLNSGSASRKSLKSLDLGSRSSFTRGFEACDLLRGCRAALQSLVFRGQDLEVEDLCKFIFVGCKNCMDLASLDVRLVKIDRSEGSKLRVGKLFERPLTFLLTDGMAGNDPTKRVEAVKDYMVVSASRFQLIEFLIKQRNEPPRQGEDGKRVRPFVDTRDAISAIHGIVRICNEDTDWPQDLREWRTKVVELMLGPTAKEGFCESRLVQLPVCTAVLAATSDEKVIHHASVREKVDAWQVRAKEDGKTVLQEAIEAECSEIACLVVRRNSAVKSEFRQDQQDVTQLYSSLCSTDGQQKFDREPDYIGINDPSDATLLVPLRAAASRGMWQVVQALRHAARFVDGYDQNVFGTKHRKRTVWHDLATPEWSAGGPKGQQGQQSFNAAVQINWAEDLITMDYALLATDCDDQGRLPLHWAAQNNHPQLTRILVDLYCQGGNDNLLKKRDRCRFSPLELAVKHGNIQTVKALVAATEKHSSLTKLSITSSFNREDKKPSHVDNEAGWGASKIARFLYWVFRNEPSGKEICWPCSAYHLVLLQMNVVMRGVNEGLDIERKLRIFERVLSQQSSIQRKKRKRGRKAAPDETSKEIMHAIRRGDGVTYRRLFLIRYLLKKMTLWVVIMGMLFLIAQTVFVGGWLSNTRMSPALTQHATSWMFDWNFEKNVVESEVPWETEKFATTFYDLSTPEDVWTFINGTLFGFIFPGLGPGEVGSSSFLIGSPVIQMAPWVYGDCDTLLMRIPRVFEGLGSDSDTCVVDRGEYGSNVKLPRNDAAAAQAALDSIDQAAWNQGAGIRVSYAIFNKELQRVLASELEVEFRPSGTVIPVQKTRIFLWMPINDIMSWLYPVILCVALVGYSIINVGVEIYQMTSDWKAYVSNRAEMFDILRDFIHVLIIALMITVTVKQASLDLQPASDNVYVDTTDENNLIDIAYYSIHLQKLFGFTFFLQTFNLIRILRLFPELGPQMQAIGQTLVDGKVMQFFAFLFFCIIGCALTVNTVFGAEQKGFATLQDSLFAMYRFVWGDWDFAEIQSKEYVATSTSIWGYLIFWILTFVITGTLANVFIAIVGERYTDHLGESMSDWIEEVDRIMAIWYGDAFRRKKDNEYKEVAKSMKDWGVRVRDEVEDSTPKNSTADLALAASVDKVIARQDAIEDMLQKQMAQQKRMDAIEDMLQKLLQQHGPTAPARV</sequence>
<dbReference type="PANTHER" id="PTHR24113">
    <property type="entry name" value="RAN GTPASE-ACTIVATING PROTEIN 1"/>
    <property type="match status" value="1"/>
</dbReference>
<dbReference type="SMART" id="SM00368">
    <property type="entry name" value="LRR_RI"/>
    <property type="match status" value="5"/>
</dbReference>
<gene>
    <name evidence="14" type="ORF">PCOR1329_LOCUS5991</name>
</gene>
<dbReference type="SMART" id="SM00248">
    <property type="entry name" value="ANK"/>
    <property type="match status" value="3"/>
</dbReference>
<dbReference type="InterPro" id="IPR002110">
    <property type="entry name" value="Ankyrin_rpt"/>
</dbReference>
<dbReference type="SMART" id="SM00449">
    <property type="entry name" value="SPRY"/>
    <property type="match status" value="3"/>
</dbReference>
<dbReference type="PROSITE" id="PS50297">
    <property type="entry name" value="ANK_REP_REGION"/>
    <property type="match status" value="1"/>
</dbReference>
<dbReference type="PROSITE" id="PS00018">
    <property type="entry name" value="EF_HAND_1"/>
    <property type="match status" value="2"/>
</dbReference>
<protein>
    <recommendedName>
        <fullName evidence="16">Calmodulin</fullName>
    </recommendedName>
</protein>
<dbReference type="PROSITE" id="PS50188">
    <property type="entry name" value="B302_SPRY"/>
    <property type="match status" value="2"/>
</dbReference>
<dbReference type="Gene3D" id="3.80.10.10">
    <property type="entry name" value="Ribonuclease Inhibitor"/>
    <property type="match status" value="1"/>
</dbReference>
<evidence type="ECO:0008006" key="16">
    <source>
        <dbReference type="Google" id="ProtNLM"/>
    </source>
</evidence>
<dbReference type="InterPro" id="IPR011992">
    <property type="entry name" value="EF-hand-dom_pair"/>
</dbReference>
<dbReference type="SUPFAM" id="SSF47473">
    <property type="entry name" value="EF-hand"/>
    <property type="match status" value="1"/>
</dbReference>
<dbReference type="InterPro" id="IPR032675">
    <property type="entry name" value="LRR_dom_sf"/>
</dbReference>
<feature type="transmembrane region" description="Helical" evidence="11">
    <location>
        <begin position="2485"/>
        <end position="2507"/>
    </location>
</feature>
<feature type="region of interest" description="Disordered" evidence="10">
    <location>
        <begin position="52"/>
        <end position="89"/>
    </location>
</feature>
<evidence type="ECO:0000256" key="4">
    <source>
        <dbReference type="ARBA" id="ARBA00022692"/>
    </source>
</evidence>
<dbReference type="Proteomes" id="UP001189429">
    <property type="component" value="Unassembled WGS sequence"/>
</dbReference>
<dbReference type="SUPFAM" id="SSF52047">
    <property type="entry name" value="RNI-like"/>
    <property type="match status" value="1"/>
</dbReference>
<feature type="domain" description="EF-hand" evidence="13">
    <location>
        <begin position="380"/>
        <end position="413"/>
    </location>
</feature>
<feature type="transmembrane region" description="Helical" evidence="11">
    <location>
        <begin position="2621"/>
        <end position="2641"/>
    </location>
</feature>